<evidence type="ECO:0000313" key="1">
    <source>
        <dbReference type="EMBL" id="RIA90875.1"/>
    </source>
</evidence>
<sequence length="86" mass="10542">MKLHLMCLLYLRQKKSLLLMLLLRIINVLQVNVYLFSRNSQNLDLPTKENLKSKLPMMIQLQIQKFWTAYHMQQIYQLDHKLIYHR</sequence>
<keyword evidence="2" id="KW-1185">Reference proteome</keyword>
<gene>
    <name evidence="1" type="ORF">C1645_768780</name>
</gene>
<proteinExistence type="predicted"/>
<dbReference type="Proteomes" id="UP000265703">
    <property type="component" value="Unassembled WGS sequence"/>
</dbReference>
<comment type="caution">
    <text evidence="1">The sequence shown here is derived from an EMBL/GenBank/DDBJ whole genome shotgun (WGS) entry which is preliminary data.</text>
</comment>
<organism evidence="1 2">
    <name type="scientific">Glomus cerebriforme</name>
    <dbReference type="NCBI Taxonomy" id="658196"/>
    <lineage>
        <taxon>Eukaryota</taxon>
        <taxon>Fungi</taxon>
        <taxon>Fungi incertae sedis</taxon>
        <taxon>Mucoromycota</taxon>
        <taxon>Glomeromycotina</taxon>
        <taxon>Glomeromycetes</taxon>
        <taxon>Glomerales</taxon>
        <taxon>Glomeraceae</taxon>
        <taxon>Glomus</taxon>
    </lineage>
</organism>
<feature type="non-terminal residue" evidence="1">
    <location>
        <position position="86"/>
    </location>
</feature>
<dbReference type="AlphaFoldDB" id="A0A397T3M9"/>
<dbReference type="EMBL" id="QKYT01000168">
    <property type="protein sequence ID" value="RIA90875.1"/>
    <property type="molecule type" value="Genomic_DNA"/>
</dbReference>
<name>A0A397T3M9_9GLOM</name>
<reference evidence="1 2" key="1">
    <citation type="submission" date="2018-06" db="EMBL/GenBank/DDBJ databases">
        <title>Comparative genomics reveals the genomic features of Rhizophagus irregularis, R. cerebriforme, R. diaphanum and Gigaspora rosea, and their symbiotic lifestyle signature.</title>
        <authorList>
            <person name="Morin E."/>
            <person name="San Clemente H."/>
            <person name="Chen E.C.H."/>
            <person name="De La Providencia I."/>
            <person name="Hainaut M."/>
            <person name="Kuo A."/>
            <person name="Kohler A."/>
            <person name="Murat C."/>
            <person name="Tang N."/>
            <person name="Roy S."/>
            <person name="Loubradou J."/>
            <person name="Henrissat B."/>
            <person name="Grigoriev I.V."/>
            <person name="Corradi N."/>
            <person name="Roux C."/>
            <person name="Martin F.M."/>
        </authorList>
    </citation>
    <scope>NUCLEOTIDE SEQUENCE [LARGE SCALE GENOMIC DNA]</scope>
    <source>
        <strain evidence="1 2">DAOM 227022</strain>
    </source>
</reference>
<evidence type="ECO:0000313" key="2">
    <source>
        <dbReference type="Proteomes" id="UP000265703"/>
    </source>
</evidence>
<accession>A0A397T3M9</accession>
<protein>
    <submittedName>
        <fullName evidence="1">Uncharacterized protein</fullName>
    </submittedName>
</protein>